<feature type="transmembrane region" description="Helical" evidence="1">
    <location>
        <begin position="170"/>
        <end position="191"/>
    </location>
</feature>
<evidence type="ECO:0008006" key="3">
    <source>
        <dbReference type="Google" id="ProtNLM"/>
    </source>
</evidence>
<accession>A0A0B7NXA0</accession>
<keyword evidence="1" id="KW-0472">Membrane</keyword>
<sequence length="378" mass="40298">MTTYYSGTVIGAVVTLGLLRRVNTMRSGGAGRHVMGATLATAGVVAFCTMTNPLYALWFVLPAGAVLLVLRVCSQLSSRALCRAGLVLCVGTALGMALRIRFAHSIVATTEDYWHLRDIGASLAYHARQVSDTLATRAGIASLCITLGMWIASIVIALAVVRRGKVVHSFIALSACLGPFIVAVAVIVMGSEASRYLQPWAFLPFLALTVLPGVEFAARGISRRILAWLPARESIGTLRAAGVVGAAIFLGVVCALTMPRINATVSVVDADLRCVTDWVDASGRTGAGLFWTMRTPKAYAADPRQIVQVDDQLHAGSWLANRHDAVNAQVTFFITDADSYPFSFPDASPAGTMDVISCGRYAIHDFYPVVAPLKPAER</sequence>
<keyword evidence="1" id="KW-1133">Transmembrane helix</keyword>
<evidence type="ECO:0000256" key="1">
    <source>
        <dbReference type="SAM" id="Phobius"/>
    </source>
</evidence>
<keyword evidence="1" id="KW-0812">Transmembrane</keyword>
<dbReference type="EMBL" id="LM676438">
    <property type="protein sequence ID" value="CEP27566.1"/>
    <property type="molecule type" value="Genomic_DNA"/>
</dbReference>
<feature type="transmembrane region" description="Helical" evidence="1">
    <location>
        <begin position="238"/>
        <end position="258"/>
    </location>
</feature>
<feature type="transmembrane region" description="Helical" evidence="1">
    <location>
        <begin position="30"/>
        <end position="49"/>
    </location>
</feature>
<name>A0A0B7NXA0_PROFF</name>
<gene>
    <name evidence="2" type="ORF">PFCIRM138_03915</name>
</gene>
<feature type="transmembrane region" description="Helical" evidence="1">
    <location>
        <begin position="197"/>
        <end position="218"/>
    </location>
</feature>
<feature type="transmembrane region" description="Helical" evidence="1">
    <location>
        <begin position="55"/>
        <end position="73"/>
    </location>
</feature>
<organism evidence="2">
    <name type="scientific">Propionibacterium freudenreichii subsp. freudenreichii</name>
    <dbReference type="NCBI Taxonomy" id="66712"/>
    <lineage>
        <taxon>Bacteria</taxon>
        <taxon>Bacillati</taxon>
        <taxon>Actinomycetota</taxon>
        <taxon>Actinomycetes</taxon>
        <taxon>Propionibacteriales</taxon>
        <taxon>Propionibacteriaceae</taxon>
        <taxon>Propionibacterium</taxon>
    </lineage>
</organism>
<reference evidence="2" key="1">
    <citation type="submission" date="2014-08" db="EMBL/GenBank/DDBJ databases">
        <authorList>
            <person name="Falentin Helene"/>
        </authorList>
    </citation>
    <scope>NUCLEOTIDE SEQUENCE</scope>
</reference>
<proteinExistence type="predicted"/>
<feature type="transmembrane region" description="Helical" evidence="1">
    <location>
        <begin position="140"/>
        <end position="161"/>
    </location>
</feature>
<dbReference type="AlphaFoldDB" id="A0A0B7NXA0"/>
<feature type="transmembrane region" description="Helical" evidence="1">
    <location>
        <begin position="80"/>
        <end position="100"/>
    </location>
</feature>
<evidence type="ECO:0000313" key="2">
    <source>
        <dbReference type="EMBL" id="CEP27566.1"/>
    </source>
</evidence>
<protein>
    <recommendedName>
        <fullName evidence="3">Transmembrane protein</fullName>
    </recommendedName>
</protein>